<name>A0A644VDB1_9ZZZZ</name>
<evidence type="ECO:0000313" key="1">
    <source>
        <dbReference type="EMBL" id="MPL89251.1"/>
    </source>
</evidence>
<sequence>MNKKTQPWQKGESLFPYVKKNIDVDGFYCGKDLPDRIISSSDPNFSLELGTADAYLSMSSDIDNEKMRDDVYKKIMAFCEDSSAENEAQLYKTVCRCQCISYCETLIDRLAQEELPLKLVHLAENWLYNAPQREAVKFAIIICGIFNLDTMSRSYELDVKKDLMLLALCEEFTFYIIFALDMSNITTDDDLWEIISHTRGWGKIHAMESFTYDTLPKRDWLLSYGSDISVAYPGIALLGIQEGHMLDFLQRPHLGPELYRGILKTLNNYVLFLIDYDSENENDPELPFCDTYTLIKECLRHSVEYNETLEDVILLANLSQELKALAANENWQAISANNCHLLISATEKLIFHKDWLPEINSKLVNEDDSINYLAISFSFAVKVDIRSKLMHLLKENPLRTELYAFLLLTRDQKKFNKVLNFARKHLNIYQNGEHTLDSLLLALSRKNGLGTEFVIAGLTSIYDSPRSYALNVLEGWDEEYITPEIKAALIRAKAMSQHPFLPLRIDALLKKDNLDLSGFISSLNNM</sequence>
<comment type="caution">
    <text evidence="1">The sequence shown here is derived from an EMBL/GenBank/DDBJ whole genome shotgun (WGS) entry which is preliminary data.</text>
</comment>
<dbReference type="EMBL" id="VSSQ01000276">
    <property type="protein sequence ID" value="MPL89251.1"/>
    <property type="molecule type" value="Genomic_DNA"/>
</dbReference>
<reference evidence="1" key="1">
    <citation type="submission" date="2019-08" db="EMBL/GenBank/DDBJ databases">
        <authorList>
            <person name="Kucharzyk K."/>
            <person name="Murdoch R.W."/>
            <person name="Higgins S."/>
            <person name="Loffler F."/>
        </authorList>
    </citation>
    <scope>NUCLEOTIDE SEQUENCE</scope>
</reference>
<organism evidence="1">
    <name type="scientific">bioreactor metagenome</name>
    <dbReference type="NCBI Taxonomy" id="1076179"/>
    <lineage>
        <taxon>unclassified sequences</taxon>
        <taxon>metagenomes</taxon>
        <taxon>ecological metagenomes</taxon>
    </lineage>
</organism>
<accession>A0A644VDB1</accession>
<dbReference type="AlphaFoldDB" id="A0A644VDB1"/>
<proteinExistence type="predicted"/>
<gene>
    <name evidence="1" type="ORF">SDC9_35284</name>
</gene>
<protein>
    <submittedName>
        <fullName evidence="1">Uncharacterized protein</fullName>
    </submittedName>
</protein>